<evidence type="ECO:0000313" key="12">
    <source>
        <dbReference type="Proteomes" id="UP000019364"/>
    </source>
</evidence>
<dbReference type="PANTHER" id="PTHR21272:SF3">
    <property type="entry name" value="CATABOLIC 3-DEHYDROQUINASE"/>
    <property type="match status" value="1"/>
</dbReference>
<organism evidence="11 12">
    <name type="scientific">Paenibacillus pini JCM 16418</name>
    <dbReference type="NCBI Taxonomy" id="1236976"/>
    <lineage>
        <taxon>Bacteria</taxon>
        <taxon>Bacillati</taxon>
        <taxon>Bacillota</taxon>
        <taxon>Bacilli</taxon>
        <taxon>Bacillales</taxon>
        <taxon>Paenibacillaceae</taxon>
        <taxon>Paenibacillus</taxon>
    </lineage>
</organism>
<dbReference type="InterPro" id="IPR036441">
    <property type="entry name" value="DHquinase_II_sf"/>
</dbReference>
<dbReference type="HAMAP" id="MF_00169">
    <property type="entry name" value="AroQ"/>
    <property type="match status" value="1"/>
</dbReference>
<evidence type="ECO:0000256" key="6">
    <source>
        <dbReference type="ARBA" id="ARBA00023239"/>
    </source>
</evidence>
<dbReference type="Gene3D" id="3.40.50.9100">
    <property type="entry name" value="Dehydroquinase, class II"/>
    <property type="match status" value="1"/>
</dbReference>
<dbReference type="NCBIfam" id="NF003805">
    <property type="entry name" value="PRK05395.1-2"/>
    <property type="match status" value="1"/>
</dbReference>
<evidence type="ECO:0000256" key="2">
    <source>
        <dbReference type="ARBA" id="ARBA00004902"/>
    </source>
</evidence>
<evidence type="ECO:0000256" key="10">
    <source>
        <dbReference type="PIRSR" id="PIRSR001399-3"/>
    </source>
</evidence>
<dbReference type="GO" id="GO:0019631">
    <property type="term" value="P:quinate catabolic process"/>
    <property type="evidence" value="ECO:0007669"/>
    <property type="project" value="TreeGrafter"/>
</dbReference>
<dbReference type="GO" id="GO:0008652">
    <property type="term" value="P:amino acid biosynthetic process"/>
    <property type="evidence" value="ECO:0007669"/>
    <property type="project" value="UniProtKB-KW"/>
</dbReference>
<evidence type="ECO:0000256" key="5">
    <source>
        <dbReference type="ARBA" id="ARBA00012060"/>
    </source>
</evidence>
<feature type="active site" description="Proton acceptor" evidence="7 8">
    <location>
        <position position="23"/>
    </location>
</feature>
<evidence type="ECO:0000313" key="11">
    <source>
        <dbReference type="EMBL" id="GAF08922.1"/>
    </source>
</evidence>
<feature type="binding site" evidence="7 9">
    <location>
        <position position="111"/>
    </location>
    <ligand>
        <name>substrate</name>
    </ligand>
</feature>
<dbReference type="EMBL" id="BAVZ01000009">
    <property type="protein sequence ID" value="GAF08922.1"/>
    <property type="molecule type" value="Genomic_DNA"/>
</dbReference>
<dbReference type="AlphaFoldDB" id="W7YK81"/>
<dbReference type="NCBIfam" id="NF003806">
    <property type="entry name" value="PRK05395.1-3"/>
    <property type="match status" value="1"/>
</dbReference>
<proteinExistence type="inferred from homology"/>
<evidence type="ECO:0000256" key="7">
    <source>
        <dbReference type="HAMAP-Rule" id="MF_00169"/>
    </source>
</evidence>
<dbReference type="STRING" id="1236976.JCM16418_3033"/>
<evidence type="ECO:0000256" key="8">
    <source>
        <dbReference type="PIRSR" id="PIRSR001399-1"/>
    </source>
</evidence>
<dbReference type="GO" id="GO:0009423">
    <property type="term" value="P:chorismate biosynthetic process"/>
    <property type="evidence" value="ECO:0007669"/>
    <property type="project" value="UniProtKB-UniRule"/>
</dbReference>
<keyword evidence="12" id="KW-1185">Reference proteome</keyword>
<comment type="function">
    <text evidence="7">Catalyzes a trans-dehydration via an enolate intermediate.</text>
</comment>
<dbReference type="EC" id="4.2.1.10" evidence="5 7"/>
<keyword evidence="6 7" id="KW-0456">Lyase</keyword>
<dbReference type="GO" id="GO:0003855">
    <property type="term" value="F:3-dehydroquinate dehydratase activity"/>
    <property type="evidence" value="ECO:0007669"/>
    <property type="project" value="UniProtKB-UniRule"/>
</dbReference>
<reference evidence="11 12" key="1">
    <citation type="journal article" date="2014" name="Genome Announc.">
        <title>Draft Genome Sequence of Paenibacillus pini JCM 16418T, Isolated from the Rhizosphere of Pine Tree.</title>
        <authorList>
            <person name="Yuki M."/>
            <person name="Oshima K."/>
            <person name="Suda W."/>
            <person name="Oshida Y."/>
            <person name="Kitamura K."/>
            <person name="Iida Y."/>
            <person name="Hattori M."/>
            <person name="Ohkuma M."/>
        </authorList>
    </citation>
    <scope>NUCLEOTIDE SEQUENCE [LARGE SCALE GENOMIC DNA]</scope>
    <source>
        <strain evidence="11 12">JCM 16418</strain>
    </source>
</reference>
<dbReference type="SUPFAM" id="SSF52304">
    <property type="entry name" value="Type II 3-dehydroquinate dehydratase"/>
    <property type="match status" value="1"/>
</dbReference>
<dbReference type="InterPro" id="IPR018509">
    <property type="entry name" value="DHquinase_II_CS"/>
</dbReference>
<dbReference type="PANTHER" id="PTHR21272">
    <property type="entry name" value="CATABOLIC 3-DEHYDROQUINASE"/>
    <property type="match status" value="1"/>
</dbReference>
<evidence type="ECO:0000256" key="4">
    <source>
        <dbReference type="ARBA" id="ARBA00011193"/>
    </source>
</evidence>
<dbReference type="PROSITE" id="PS01029">
    <property type="entry name" value="DEHYDROQUINASE_II"/>
    <property type="match status" value="1"/>
</dbReference>
<evidence type="ECO:0000256" key="1">
    <source>
        <dbReference type="ARBA" id="ARBA00001864"/>
    </source>
</evidence>
<keyword evidence="7" id="KW-0028">Amino-acid biosynthesis</keyword>
<feature type="binding site" evidence="7 9">
    <location>
        <position position="87"/>
    </location>
    <ligand>
        <name>substrate</name>
    </ligand>
</feature>
<comment type="pathway">
    <text evidence="2 7">Metabolic intermediate biosynthesis; chorismate biosynthesis; chorismate from D-erythrose 4-phosphate and phosphoenolpyruvate: step 3/7.</text>
</comment>
<comment type="caution">
    <text evidence="11">The sequence shown here is derived from an EMBL/GenBank/DDBJ whole genome shotgun (WGS) entry which is preliminary data.</text>
</comment>
<comment type="subunit">
    <text evidence="4 7">Homododecamer.</text>
</comment>
<keyword evidence="7" id="KW-0057">Aromatic amino acid biosynthesis</keyword>
<sequence length="148" mass="16055">MRTIWVINGPNLNLLGLREPGIYGSQSLKSIEEALLLKAEALGVSITCYQSNHEGYIIDRIHEAVGNADGIILNPGALTHYSYAVRDAISSVRIPTVEVHLSNIHAREAFRHTSVIAPVAIGQIAGFGEVSYELGLMALLRHLESQGN</sequence>
<dbReference type="PIRSF" id="PIRSF001399">
    <property type="entry name" value="DHquinase_II"/>
    <property type="match status" value="1"/>
</dbReference>
<dbReference type="Proteomes" id="UP000019364">
    <property type="component" value="Unassembled WGS sequence"/>
</dbReference>
<comment type="catalytic activity">
    <reaction evidence="1 7">
        <text>3-dehydroquinate = 3-dehydroshikimate + H2O</text>
        <dbReference type="Rhea" id="RHEA:21096"/>
        <dbReference type="ChEBI" id="CHEBI:15377"/>
        <dbReference type="ChEBI" id="CHEBI:16630"/>
        <dbReference type="ChEBI" id="CHEBI:32364"/>
        <dbReference type="EC" id="4.2.1.10"/>
    </reaction>
</comment>
<feature type="binding site" evidence="7 9">
    <location>
        <position position="74"/>
    </location>
    <ligand>
        <name>substrate</name>
    </ligand>
</feature>
<feature type="binding site" evidence="7 9">
    <location>
        <position position="80"/>
    </location>
    <ligand>
        <name>substrate</name>
    </ligand>
</feature>
<comment type="similarity">
    <text evidence="3 7">Belongs to the type-II 3-dehydroquinase family.</text>
</comment>
<protein>
    <recommendedName>
        <fullName evidence="5 7">3-dehydroquinate dehydratase</fullName>
        <shortName evidence="7">3-dehydroquinase</shortName>
        <ecNumber evidence="5 7">4.2.1.10</ecNumber>
    </recommendedName>
    <alternativeName>
        <fullName evidence="7">Type II DHQase</fullName>
    </alternativeName>
</protein>
<accession>W7YK81</accession>
<dbReference type="GO" id="GO:0009073">
    <property type="term" value="P:aromatic amino acid family biosynthetic process"/>
    <property type="evidence" value="ECO:0007669"/>
    <property type="project" value="UniProtKB-KW"/>
</dbReference>
<dbReference type="eggNOG" id="COG0757">
    <property type="taxonomic scope" value="Bacteria"/>
</dbReference>
<dbReference type="InterPro" id="IPR001874">
    <property type="entry name" value="DHquinase_II"/>
</dbReference>
<evidence type="ECO:0000256" key="3">
    <source>
        <dbReference type="ARBA" id="ARBA00011037"/>
    </source>
</evidence>
<dbReference type="Pfam" id="PF01220">
    <property type="entry name" value="DHquinase_II"/>
    <property type="match status" value="1"/>
</dbReference>
<dbReference type="CDD" id="cd00466">
    <property type="entry name" value="DHQase_II"/>
    <property type="match status" value="1"/>
</dbReference>
<dbReference type="NCBIfam" id="TIGR01088">
    <property type="entry name" value="aroQ"/>
    <property type="match status" value="1"/>
</dbReference>
<dbReference type="RefSeq" id="WP_036649828.1">
    <property type="nucleotide sequence ID" value="NZ_BAVZ01000009.1"/>
</dbReference>
<dbReference type="UniPathway" id="UPA00053">
    <property type="reaction ID" value="UER00086"/>
</dbReference>
<dbReference type="NCBIfam" id="NF003807">
    <property type="entry name" value="PRK05395.1-4"/>
    <property type="match status" value="1"/>
</dbReference>
<feature type="active site" description="Proton donor" evidence="7 8">
    <location>
        <position position="100"/>
    </location>
</feature>
<name>W7YK81_9BACL</name>
<evidence type="ECO:0000256" key="9">
    <source>
        <dbReference type="PIRSR" id="PIRSR001399-2"/>
    </source>
</evidence>
<feature type="site" description="Transition state stabilizer" evidence="7 10">
    <location>
        <position position="18"/>
    </location>
</feature>
<feature type="binding site" evidence="7 9">
    <location>
        <begin position="101"/>
        <end position="102"/>
    </location>
    <ligand>
        <name>substrate</name>
    </ligand>
</feature>
<dbReference type="OrthoDB" id="9790793at2"/>
<gene>
    <name evidence="7" type="primary">aroQ</name>
    <name evidence="11" type="ORF">JCM16418_3033</name>
</gene>